<dbReference type="Gene3D" id="2.60.120.700">
    <property type="entry name" value="Peptidase G1"/>
    <property type="match status" value="1"/>
</dbReference>
<feature type="active site" description="Proton acceptor" evidence="1">
    <location>
        <position position="158"/>
    </location>
</feature>
<protein>
    <recommendedName>
        <fullName evidence="4">Peptidase A4 family protein</fullName>
    </recommendedName>
</protein>
<dbReference type="GO" id="GO:0070007">
    <property type="term" value="F:glutamic-type endopeptidase activity"/>
    <property type="evidence" value="ECO:0007669"/>
    <property type="project" value="InterPro"/>
</dbReference>
<evidence type="ECO:0000313" key="2">
    <source>
        <dbReference type="EMBL" id="MWV42923.1"/>
    </source>
</evidence>
<dbReference type="SUPFAM" id="SSF49899">
    <property type="entry name" value="Concanavalin A-like lectins/glucanases"/>
    <property type="match status" value="1"/>
</dbReference>
<reference evidence="2 3" key="1">
    <citation type="submission" date="2019-12" db="EMBL/GenBank/DDBJ databases">
        <title>Paenibacillus sp. nov., an endophytic bacterium isolated from the stem of Dendrobium.</title>
        <authorList>
            <person name="Zhao R."/>
        </authorList>
    </citation>
    <scope>NUCLEOTIDE SEQUENCE [LARGE SCALE GENOMIC DNA]</scope>
    <source>
        <strain evidence="2 3">HJL G12</strain>
    </source>
</reference>
<evidence type="ECO:0000313" key="3">
    <source>
        <dbReference type="Proteomes" id="UP000460318"/>
    </source>
</evidence>
<dbReference type="RefSeq" id="WP_160496483.1">
    <property type="nucleotide sequence ID" value="NZ_WUBI01000001.1"/>
</dbReference>
<dbReference type="GO" id="GO:0006508">
    <property type="term" value="P:proteolysis"/>
    <property type="evidence" value="ECO:0007669"/>
    <property type="project" value="InterPro"/>
</dbReference>
<dbReference type="PANTHER" id="PTHR37536">
    <property type="entry name" value="PUTATIVE (AFU_ORTHOLOGUE AFUA_3G02970)-RELATED"/>
    <property type="match status" value="1"/>
</dbReference>
<dbReference type="Proteomes" id="UP000460318">
    <property type="component" value="Unassembled WGS sequence"/>
</dbReference>
<dbReference type="EMBL" id="WUBI01000001">
    <property type="protein sequence ID" value="MWV42923.1"/>
    <property type="molecule type" value="Genomic_DNA"/>
</dbReference>
<evidence type="ECO:0008006" key="4">
    <source>
        <dbReference type="Google" id="ProtNLM"/>
    </source>
</evidence>
<organism evidence="2 3">
    <name type="scientific">Paenibacillus dendrobii</name>
    <dbReference type="NCBI Taxonomy" id="2691084"/>
    <lineage>
        <taxon>Bacteria</taxon>
        <taxon>Bacillati</taxon>
        <taxon>Bacillota</taxon>
        <taxon>Bacilli</taxon>
        <taxon>Bacillales</taxon>
        <taxon>Paenibacillaceae</taxon>
        <taxon>Paenibacillus</taxon>
    </lineage>
</organism>
<dbReference type="InterPro" id="IPR000250">
    <property type="entry name" value="Peptidase_G1"/>
</dbReference>
<dbReference type="CDD" id="cd13426">
    <property type="entry name" value="Peptidase_G1"/>
    <property type="match status" value="1"/>
</dbReference>
<keyword evidence="3" id="KW-1185">Reference proteome</keyword>
<proteinExistence type="predicted"/>
<dbReference type="InterPro" id="IPR038656">
    <property type="entry name" value="Peptidase_G1_sf"/>
</dbReference>
<sequence>MYKSHRVCLIDRSGKPRLSSLGWISANWSGYTISGSPKSFRRISANWTVPFVRPSSTPSYSSAWIGIDGFGNSNLIQTGTGHDFVNGKAHYYAWWEILPSVMTLIPLPVHPGDRMQAVISKCTGKTWLIYLRNVSQNWTFRTTKRYNGPQASAEWIVEAPQVGAFISKMARISSVSFTRCRINGQSPKLTTDQRGIMLQNGVVTTIPGDPNRSGDAFVVKHTRWQARESHRVHKRL</sequence>
<dbReference type="InterPro" id="IPR013320">
    <property type="entry name" value="ConA-like_dom_sf"/>
</dbReference>
<accession>A0A7X3LGW4</accession>
<gene>
    <name evidence="2" type="ORF">GRF59_04720</name>
</gene>
<dbReference type="Pfam" id="PF01828">
    <property type="entry name" value="Peptidase_A4"/>
    <property type="match status" value="1"/>
</dbReference>
<comment type="caution">
    <text evidence="2">The sequence shown here is derived from an EMBL/GenBank/DDBJ whole genome shotgun (WGS) entry which is preliminary data.</text>
</comment>
<dbReference type="PANTHER" id="PTHR37536:SF1">
    <property type="entry name" value="ASPERGILLOPEPSIN, PUTAITVE (AFU_ORTHOLOGUE AFUA_7G01200)"/>
    <property type="match status" value="1"/>
</dbReference>
<name>A0A7X3LGW4_9BACL</name>
<dbReference type="AlphaFoldDB" id="A0A7X3LGW4"/>
<evidence type="ECO:0000256" key="1">
    <source>
        <dbReference type="PIRSR" id="PIRSR600250-50"/>
    </source>
</evidence>